<organism evidence="1 2">
    <name type="scientific">Cinchona calisaya</name>
    <dbReference type="NCBI Taxonomy" id="153742"/>
    <lineage>
        <taxon>Eukaryota</taxon>
        <taxon>Viridiplantae</taxon>
        <taxon>Streptophyta</taxon>
        <taxon>Embryophyta</taxon>
        <taxon>Tracheophyta</taxon>
        <taxon>Spermatophyta</taxon>
        <taxon>Magnoliopsida</taxon>
        <taxon>eudicotyledons</taxon>
        <taxon>Gunneridae</taxon>
        <taxon>Pentapetalae</taxon>
        <taxon>asterids</taxon>
        <taxon>lamiids</taxon>
        <taxon>Gentianales</taxon>
        <taxon>Rubiaceae</taxon>
        <taxon>Cinchonoideae</taxon>
        <taxon>Cinchoneae</taxon>
        <taxon>Cinchona</taxon>
    </lineage>
</organism>
<dbReference type="EMBL" id="JBJUIK010000015">
    <property type="protein sequence ID" value="KAL3502916.1"/>
    <property type="molecule type" value="Genomic_DNA"/>
</dbReference>
<dbReference type="AlphaFoldDB" id="A0ABD2Y872"/>
<proteinExistence type="predicted"/>
<evidence type="ECO:0000313" key="2">
    <source>
        <dbReference type="Proteomes" id="UP001630127"/>
    </source>
</evidence>
<gene>
    <name evidence="1" type="ORF">ACH5RR_037365</name>
</gene>
<keyword evidence="2" id="KW-1185">Reference proteome</keyword>
<reference evidence="1 2" key="1">
    <citation type="submission" date="2024-11" db="EMBL/GenBank/DDBJ databases">
        <title>A near-complete genome assembly of Cinchona calisaya.</title>
        <authorList>
            <person name="Lian D.C."/>
            <person name="Zhao X.W."/>
            <person name="Wei L."/>
        </authorList>
    </citation>
    <scope>NUCLEOTIDE SEQUENCE [LARGE SCALE GENOMIC DNA]</scope>
    <source>
        <tissue evidence="1">Nenye</tissue>
    </source>
</reference>
<name>A0ABD2Y872_9GENT</name>
<comment type="caution">
    <text evidence="1">The sequence shown here is derived from an EMBL/GenBank/DDBJ whole genome shotgun (WGS) entry which is preliminary data.</text>
</comment>
<dbReference type="Proteomes" id="UP001630127">
    <property type="component" value="Unassembled WGS sequence"/>
</dbReference>
<protein>
    <submittedName>
        <fullName evidence="1">Uncharacterized protein</fullName>
    </submittedName>
</protein>
<sequence>MMAPRRLMKIKKMEMELDPLEQEMELDLLVVNASLGWHLLCLDCELWLLWLCFVKLDFLMTIGPRDGNIQGTRNPNQKYLLIFDRDDNIGNKRMKLLLKLVKTIIEVFAVEVSIDLNAAIEVASSSICDFATQGSESIPARSVDEVMYCWNLEGERHEFFC</sequence>
<evidence type="ECO:0000313" key="1">
    <source>
        <dbReference type="EMBL" id="KAL3502916.1"/>
    </source>
</evidence>
<accession>A0ABD2Y872</accession>